<accession>F4SBM1</accession>
<evidence type="ECO:0008006" key="4">
    <source>
        <dbReference type="Google" id="ProtNLM"/>
    </source>
</evidence>
<dbReference type="GO" id="GO:0003676">
    <property type="term" value="F:nucleic acid binding"/>
    <property type="evidence" value="ECO:0007669"/>
    <property type="project" value="InterPro"/>
</dbReference>
<name>F4SBM1_MELLP</name>
<keyword evidence="3" id="KW-1185">Reference proteome</keyword>
<evidence type="ECO:0000313" key="3">
    <source>
        <dbReference type="Proteomes" id="UP000001072"/>
    </source>
</evidence>
<feature type="compositionally biased region" description="Polar residues" evidence="1">
    <location>
        <begin position="1"/>
        <end position="14"/>
    </location>
</feature>
<dbReference type="InterPro" id="IPR035979">
    <property type="entry name" value="RBD_domain_sf"/>
</dbReference>
<gene>
    <name evidence="2" type="ORF">MELLADRAFT_84137</name>
</gene>
<dbReference type="Gene3D" id="3.30.70.330">
    <property type="match status" value="1"/>
</dbReference>
<dbReference type="OrthoDB" id="439808at2759"/>
<dbReference type="VEuPathDB" id="FungiDB:MELLADRAFT_84137"/>
<dbReference type="Proteomes" id="UP000001072">
    <property type="component" value="Unassembled WGS sequence"/>
</dbReference>
<dbReference type="STRING" id="747676.F4SBM1"/>
<dbReference type="KEGG" id="mlr:MELLADRAFT_84137"/>
<dbReference type="GeneID" id="18933364"/>
<dbReference type="AlphaFoldDB" id="F4SBM1"/>
<dbReference type="InParanoid" id="F4SBM1"/>
<dbReference type="RefSeq" id="XP_007418772.1">
    <property type="nucleotide sequence ID" value="XM_007418710.1"/>
</dbReference>
<dbReference type="HOGENOM" id="CLU_2638566_0_0_1"/>
<reference evidence="3" key="1">
    <citation type="journal article" date="2011" name="Proc. Natl. Acad. Sci. U.S.A.">
        <title>Obligate biotrophy features unraveled by the genomic analysis of rust fungi.</title>
        <authorList>
            <person name="Duplessis S."/>
            <person name="Cuomo C.A."/>
            <person name="Lin Y.-C."/>
            <person name="Aerts A."/>
            <person name="Tisserant E."/>
            <person name="Veneault-Fourrey C."/>
            <person name="Joly D.L."/>
            <person name="Hacquard S."/>
            <person name="Amselem J."/>
            <person name="Cantarel B.L."/>
            <person name="Chiu R."/>
            <person name="Coutinho P.M."/>
            <person name="Feau N."/>
            <person name="Field M."/>
            <person name="Frey P."/>
            <person name="Gelhaye E."/>
            <person name="Goldberg J."/>
            <person name="Grabherr M.G."/>
            <person name="Kodira C.D."/>
            <person name="Kohler A."/>
            <person name="Kuees U."/>
            <person name="Lindquist E.A."/>
            <person name="Lucas S.M."/>
            <person name="Mago R."/>
            <person name="Mauceli E."/>
            <person name="Morin E."/>
            <person name="Murat C."/>
            <person name="Pangilinan J.L."/>
            <person name="Park R."/>
            <person name="Pearson M."/>
            <person name="Quesneville H."/>
            <person name="Rouhier N."/>
            <person name="Sakthikumar S."/>
            <person name="Salamov A.A."/>
            <person name="Schmutz J."/>
            <person name="Selles B."/>
            <person name="Shapiro H."/>
            <person name="Tanguay P."/>
            <person name="Tuskan G.A."/>
            <person name="Henrissat B."/>
            <person name="Van de Peer Y."/>
            <person name="Rouze P."/>
            <person name="Ellis J.G."/>
            <person name="Dodds P.N."/>
            <person name="Schein J.E."/>
            <person name="Zhong S."/>
            <person name="Hamelin R.C."/>
            <person name="Grigoriev I.V."/>
            <person name="Szabo L.J."/>
            <person name="Martin F."/>
        </authorList>
    </citation>
    <scope>NUCLEOTIDE SEQUENCE [LARGE SCALE GENOMIC DNA]</scope>
    <source>
        <strain evidence="3">98AG31 / pathotype 3-4-7</strain>
    </source>
</reference>
<protein>
    <recommendedName>
        <fullName evidence="4">RRM domain-containing protein</fullName>
    </recommendedName>
</protein>
<evidence type="ECO:0000313" key="2">
    <source>
        <dbReference type="EMBL" id="EGF97953.1"/>
    </source>
</evidence>
<organism evidence="3">
    <name type="scientific">Melampsora larici-populina (strain 98AG31 / pathotype 3-4-7)</name>
    <name type="common">Poplar leaf rust fungus</name>
    <dbReference type="NCBI Taxonomy" id="747676"/>
    <lineage>
        <taxon>Eukaryota</taxon>
        <taxon>Fungi</taxon>
        <taxon>Dikarya</taxon>
        <taxon>Basidiomycota</taxon>
        <taxon>Pucciniomycotina</taxon>
        <taxon>Pucciniomycetes</taxon>
        <taxon>Pucciniales</taxon>
        <taxon>Melampsoraceae</taxon>
        <taxon>Melampsora</taxon>
    </lineage>
</organism>
<dbReference type="EMBL" id="GL883191">
    <property type="protein sequence ID" value="EGF97953.1"/>
    <property type="molecule type" value="Genomic_DNA"/>
</dbReference>
<dbReference type="SUPFAM" id="SSF54928">
    <property type="entry name" value="RNA-binding domain, RBD"/>
    <property type="match status" value="1"/>
</dbReference>
<evidence type="ECO:0000256" key="1">
    <source>
        <dbReference type="SAM" id="MobiDB-lite"/>
    </source>
</evidence>
<dbReference type="InterPro" id="IPR012677">
    <property type="entry name" value="Nucleotide-bd_a/b_plait_sf"/>
</dbReference>
<sequence length="77" mass="8637">MSTFAQVPIRSNSVNRRDRPIVSGPPVRPPHAPQDVQPTNVLGVFSLSIRTRESDLEAEFSRYGKVEKVVIVHDQQV</sequence>
<proteinExistence type="predicted"/>
<feature type="region of interest" description="Disordered" evidence="1">
    <location>
        <begin position="1"/>
        <end position="37"/>
    </location>
</feature>